<dbReference type="Gene3D" id="2.170.120.30">
    <property type="match status" value="2"/>
</dbReference>
<proteinExistence type="predicted"/>
<feature type="transmembrane region" description="Helical" evidence="1">
    <location>
        <begin position="53"/>
        <end position="70"/>
    </location>
</feature>
<organism evidence="2 3">
    <name type="scientific">Candidatus Faecenecus gallistercoris</name>
    <dbReference type="NCBI Taxonomy" id="2840793"/>
    <lineage>
        <taxon>Bacteria</taxon>
        <taxon>Bacillati</taxon>
        <taxon>Bacillota</taxon>
        <taxon>Bacillota incertae sedis</taxon>
        <taxon>Candidatus Faecenecus</taxon>
    </lineage>
</organism>
<accession>A0A9D0Z247</accession>
<gene>
    <name evidence="2" type="ORF">IAC85_05025</name>
</gene>
<dbReference type="AlphaFoldDB" id="A0A9D0Z247"/>
<keyword evidence="1" id="KW-0812">Transmembrane</keyword>
<comment type="caution">
    <text evidence="2">The sequence shown here is derived from an EMBL/GenBank/DDBJ whole genome shotgun (WGS) entry which is preliminary data.</text>
</comment>
<dbReference type="InterPro" id="IPR012505">
    <property type="entry name" value="YbbR"/>
</dbReference>
<sequence>MKKKSNGIVRFFKGIFRVFDKFLITPITKFFIRITDFVKDNSKGAEKFLNNKQTLIVLSLIFALGVFYVVDQNSNAIINQSAEILYNQPVTAEYNEEAYVIEGLPETVDITLIGRSSDIYLAKQYPTNEVSVDLRDLKPGSHTVTLNYRQALSSISYKLDPSTATIMVYEKVSETKELTYDILHRDSLDSKLTISSVTLDRNDVIIKGAEYKLEQVATVKALIDIDNISNQTTGDITLKDVQLVAYDASGKIVDVEIVPETVTATLKIESPSKELPVEIVPVGNIAFGKAISSLTANTTSIVVYGDQETLNSMDTFPVEIDVENLDQDKEFNINLKNPTGIRDMSVKTILVKLEMEDSTTREIEGVSITANNLGEGLRAQASTEQDNQVTVIVTGSASVIDNLDTSTITASVDLSGLGPGEYDVEVTVTGTDLKLSYESKVRTVHIIITETG</sequence>
<dbReference type="Proteomes" id="UP000886725">
    <property type="component" value="Unassembled WGS sequence"/>
</dbReference>
<dbReference type="InterPro" id="IPR053154">
    <property type="entry name" value="c-di-AMP_regulator"/>
</dbReference>
<dbReference type="PANTHER" id="PTHR37804">
    <property type="entry name" value="CDAA REGULATORY PROTEIN CDAR"/>
    <property type="match status" value="1"/>
</dbReference>
<evidence type="ECO:0008006" key="4">
    <source>
        <dbReference type="Google" id="ProtNLM"/>
    </source>
</evidence>
<keyword evidence="1" id="KW-0472">Membrane</keyword>
<reference evidence="2" key="1">
    <citation type="submission" date="2020-10" db="EMBL/GenBank/DDBJ databases">
        <authorList>
            <person name="Gilroy R."/>
        </authorList>
    </citation>
    <scope>NUCLEOTIDE SEQUENCE</scope>
    <source>
        <strain evidence="2">CHK165-10780</strain>
    </source>
</reference>
<dbReference type="Pfam" id="PF07949">
    <property type="entry name" value="YbbR"/>
    <property type="match status" value="4"/>
</dbReference>
<dbReference type="PANTHER" id="PTHR37804:SF1">
    <property type="entry name" value="CDAA REGULATORY PROTEIN CDAR"/>
    <property type="match status" value="1"/>
</dbReference>
<keyword evidence="1" id="KW-1133">Transmembrane helix</keyword>
<dbReference type="EMBL" id="DVFU01000097">
    <property type="protein sequence ID" value="HIQ65085.1"/>
    <property type="molecule type" value="Genomic_DNA"/>
</dbReference>
<evidence type="ECO:0000313" key="2">
    <source>
        <dbReference type="EMBL" id="HIQ65085.1"/>
    </source>
</evidence>
<name>A0A9D0Z247_9FIRM</name>
<dbReference type="Gene3D" id="2.170.120.40">
    <property type="entry name" value="YbbR-like domain"/>
    <property type="match status" value="2"/>
</dbReference>
<protein>
    <recommendedName>
        <fullName evidence="4">YbbR-like protein</fullName>
    </recommendedName>
</protein>
<evidence type="ECO:0000313" key="3">
    <source>
        <dbReference type="Proteomes" id="UP000886725"/>
    </source>
</evidence>
<reference evidence="2" key="2">
    <citation type="journal article" date="2021" name="PeerJ">
        <title>Extensive microbial diversity within the chicken gut microbiome revealed by metagenomics and culture.</title>
        <authorList>
            <person name="Gilroy R."/>
            <person name="Ravi A."/>
            <person name="Getino M."/>
            <person name="Pursley I."/>
            <person name="Horton D.L."/>
            <person name="Alikhan N.F."/>
            <person name="Baker D."/>
            <person name="Gharbi K."/>
            <person name="Hall N."/>
            <person name="Watson M."/>
            <person name="Adriaenssens E.M."/>
            <person name="Foster-Nyarko E."/>
            <person name="Jarju S."/>
            <person name="Secka A."/>
            <person name="Antonio M."/>
            <person name="Oren A."/>
            <person name="Chaudhuri R.R."/>
            <person name="La Ragione R."/>
            <person name="Hildebrand F."/>
            <person name="Pallen M.J."/>
        </authorList>
    </citation>
    <scope>NUCLEOTIDE SEQUENCE</scope>
    <source>
        <strain evidence="2">CHK165-10780</strain>
    </source>
</reference>
<evidence type="ECO:0000256" key="1">
    <source>
        <dbReference type="SAM" id="Phobius"/>
    </source>
</evidence>